<organism evidence="3 4">
    <name type="scientific">Ficus carica</name>
    <name type="common">Common fig</name>
    <dbReference type="NCBI Taxonomy" id="3494"/>
    <lineage>
        <taxon>Eukaryota</taxon>
        <taxon>Viridiplantae</taxon>
        <taxon>Streptophyta</taxon>
        <taxon>Embryophyta</taxon>
        <taxon>Tracheophyta</taxon>
        <taxon>Spermatophyta</taxon>
        <taxon>Magnoliopsida</taxon>
        <taxon>eudicotyledons</taxon>
        <taxon>Gunneridae</taxon>
        <taxon>Pentapetalae</taxon>
        <taxon>rosids</taxon>
        <taxon>fabids</taxon>
        <taxon>Rosales</taxon>
        <taxon>Moraceae</taxon>
        <taxon>Ficeae</taxon>
        <taxon>Ficus</taxon>
    </lineage>
</organism>
<keyword evidence="4" id="KW-1185">Reference proteome</keyword>
<comment type="caution">
    <text evidence="3">The sequence shown here is derived from an EMBL/GenBank/DDBJ whole genome shotgun (WGS) entry which is preliminary data.</text>
</comment>
<feature type="domain" description="S-locus receptor kinase C-terminal" evidence="2">
    <location>
        <begin position="14"/>
        <end position="59"/>
    </location>
</feature>
<dbReference type="GO" id="GO:0004674">
    <property type="term" value="F:protein serine/threonine kinase activity"/>
    <property type="evidence" value="ECO:0007669"/>
    <property type="project" value="InterPro"/>
</dbReference>
<evidence type="ECO:0000313" key="3">
    <source>
        <dbReference type="EMBL" id="GMN69515.1"/>
    </source>
</evidence>
<name>A0AA88JD69_FICCA</name>
<proteinExistence type="predicted"/>
<accession>A0AA88JD69</accession>
<evidence type="ECO:0000259" key="2">
    <source>
        <dbReference type="Pfam" id="PF11883"/>
    </source>
</evidence>
<reference evidence="3" key="1">
    <citation type="submission" date="2023-07" db="EMBL/GenBank/DDBJ databases">
        <title>draft genome sequence of fig (Ficus carica).</title>
        <authorList>
            <person name="Takahashi T."/>
            <person name="Nishimura K."/>
        </authorList>
    </citation>
    <scope>NUCLEOTIDE SEQUENCE</scope>
</reference>
<dbReference type="EMBL" id="BTGU01000865">
    <property type="protein sequence ID" value="GMN69515.1"/>
    <property type="molecule type" value="Genomic_DNA"/>
</dbReference>
<protein>
    <recommendedName>
        <fullName evidence="2">S-locus receptor kinase C-terminal domain-containing protein</fullName>
    </recommendedName>
</protein>
<evidence type="ECO:0000256" key="1">
    <source>
        <dbReference type="SAM" id="MobiDB-lite"/>
    </source>
</evidence>
<feature type="region of interest" description="Disordered" evidence="1">
    <location>
        <begin position="13"/>
        <end position="46"/>
    </location>
</feature>
<gene>
    <name evidence="3" type="ORF">TIFTF001_038563</name>
</gene>
<dbReference type="AlphaFoldDB" id="A0AA88JD69"/>
<evidence type="ECO:0000313" key="4">
    <source>
        <dbReference type="Proteomes" id="UP001187192"/>
    </source>
</evidence>
<dbReference type="Pfam" id="PF11883">
    <property type="entry name" value="DUF3403"/>
    <property type="match status" value="1"/>
</dbReference>
<dbReference type="InterPro" id="IPR021820">
    <property type="entry name" value="S-locus_recpt_kinase_C"/>
</dbReference>
<sequence>MDRPDISSVVLMLSEERELPQPKPPGYFLENDSRERNQASNKPQSFSKNTMTITTFMGR</sequence>
<dbReference type="Proteomes" id="UP001187192">
    <property type="component" value="Unassembled WGS sequence"/>
</dbReference>